<dbReference type="EMBL" id="MU005588">
    <property type="protein sequence ID" value="KAF2682083.1"/>
    <property type="molecule type" value="Genomic_DNA"/>
</dbReference>
<name>A0A6G1IVU4_9PLEO</name>
<sequence>MLLQIGVSGLEGNRSMGALARMGIGRYDPRAGIGFPFDLPETGTPALMTRTLIANSGQLILSVTYVSYNALLTSMCGASEVSHFAYTRKSLRVSHSPEGSQRATYFLQLPLVYGIPLQLAGAVLHWLVSQSIFVMFVQPFGVTGQAEEQGFWVPGYSPIGILLLVIMACVLVVSLIGYALVPLRPGLPLMANCSVAIAATCHSDDNRNHGKDDEKGRGSVMWGVTKTPEDNKPGHCGFSDGPVSFPVEAAIYQ</sequence>
<dbReference type="AlphaFoldDB" id="A0A6G1IVU4"/>
<keyword evidence="1" id="KW-0812">Transmembrane</keyword>
<evidence type="ECO:0000313" key="3">
    <source>
        <dbReference type="Proteomes" id="UP000799291"/>
    </source>
</evidence>
<gene>
    <name evidence="2" type="ORF">K458DRAFT_420018</name>
</gene>
<dbReference type="Proteomes" id="UP000799291">
    <property type="component" value="Unassembled WGS sequence"/>
</dbReference>
<organism evidence="2 3">
    <name type="scientific">Lentithecium fluviatile CBS 122367</name>
    <dbReference type="NCBI Taxonomy" id="1168545"/>
    <lineage>
        <taxon>Eukaryota</taxon>
        <taxon>Fungi</taxon>
        <taxon>Dikarya</taxon>
        <taxon>Ascomycota</taxon>
        <taxon>Pezizomycotina</taxon>
        <taxon>Dothideomycetes</taxon>
        <taxon>Pleosporomycetidae</taxon>
        <taxon>Pleosporales</taxon>
        <taxon>Massarineae</taxon>
        <taxon>Lentitheciaceae</taxon>
        <taxon>Lentithecium</taxon>
    </lineage>
</organism>
<keyword evidence="3" id="KW-1185">Reference proteome</keyword>
<evidence type="ECO:0000313" key="2">
    <source>
        <dbReference type="EMBL" id="KAF2682083.1"/>
    </source>
</evidence>
<feature type="transmembrane region" description="Helical" evidence="1">
    <location>
        <begin position="156"/>
        <end position="181"/>
    </location>
</feature>
<reference evidence="2" key="1">
    <citation type="journal article" date="2020" name="Stud. Mycol.">
        <title>101 Dothideomycetes genomes: a test case for predicting lifestyles and emergence of pathogens.</title>
        <authorList>
            <person name="Haridas S."/>
            <person name="Albert R."/>
            <person name="Binder M."/>
            <person name="Bloem J."/>
            <person name="Labutti K."/>
            <person name="Salamov A."/>
            <person name="Andreopoulos B."/>
            <person name="Baker S."/>
            <person name="Barry K."/>
            <person name="Bills G."/>
            <person name="Bluhm B."/>
            <person name="Cannon C."/>
            <person name="Castanera R."/>
            <person name="Culley D."/>
            <person name="Daum C."/>
            <person name="Ezra D."/>
            <person name="Gonzalez J."/>
            <person name="Henrissat B."/>
            <person name="Kuo A."/>
            <person name="Liang C."/>
            <person name="Lipzen A."/>
            <person name="Lutzoni F."/>
            <person name="Magnuson J."/>
            <person name="Mondo S."/>
            <person name="Nolan M."/>
            <person name="Ohm R."/>
            <person name="Pangilinan J."/>
            <person name="Park H.-J."/>
            <person name="Ramirez L."/>
            <person name="Alfaro M."/>
            <person name="Sun H."/>
            <person name="Tritt A."/>
            <person name="Yoshinaga Y."/>
            <person name="Zwiers L.-H."/>
            <person name="Turgeon B."/>
            <person name="Goodwin S."/>
            <person name="Spatafora J."/>
            <person name="Crous P."/>
            <person name="Grigoriev I."/>
        </authorList>
    </citation>
    <scope>NUCLEOTIDE SEQUENCE</scope>
    <source>
        <strain evidence="2">CBS 122367</strain>
    </source>
</reference>
<dbReference type="PANTHER" id="PTHR35395">
    <property type="entry name" value="DUF6536 DOMAIN-CONTAINING PROTEIN"/>
    <property type="match status" value="1"/>
</dbReference>
<proteinExistence type="predicted"/>
<accession>A0A6G1IVU4</accession>
<dbReference type="PANTHER" id="PTHR35395:SF1">
    <property type="entry name" value="DUF6536 DOMAIN-CONTAINING PROTEIN"/>
    <property type="match status" value="1"/>
</dbReference>
<keyword evidence="1" id="KW-1133">Transmembrane helix</keyword>
<dbReference type="OrthoDB" id="5429634at2759"/>
<evidence type="ECO:0000256" key="1">
    <source>
        <dbReference type="SAM" id="Phobius"/>
    </source>
</evidence>
<keyword evidence="1" id="KW-0472">Membrane</keyword>
<protein>
    <submittedName>
        <fullName evidence="2">Uncharacterized protein</fullName>
    </submittedName>
</protein>
<feature type="transmembrane region" description="Helical" evidence="1">
    <location>
        <begin position="111"/>
        <end position="136"/>
    </location>
</feature>